<evidence type="ECO:0000313" key="9">
    <source>
        <dbReference type="EMBL" id="TWT52529.1"/>
    </source>
</evidence>
<dbReference type="Pfam" id="PF00400">
    <property type="entry name" value="WD40"/>
    <property type="match status" value="6"/>
</dbReference>
<feature type="region of interest" description="Disordered" evidence="7">
    <location>
        <begin position="1167"/>
        <end position="1186"/>
    </location>
</feature>
<dbReference type="PANTHER" id="PTHR22847:SF637">
    <property type="entry name" value="WD REPEAT DOMAIN 5B"/>
    <property type="match status" value="1"/>
</dbReference>
<dbReference type="SUPFAM" id="SSF50978">
    <property type="entry name" value="WD40 repeat-like"/>
    <property type="match status" value="1"/>
</dbReference>
<feature type="domain" description="Protein kinase" evidence="8">
    <location>
        <begin position="212"/>
        <end position="489"/>
    </location>
</feature>
<keyword evidence="4 6" id="KW-0067">ATP-binding</keyword>
<dbReference type="CDD" id="cd00200">
    <property type="entry name" value="WD40"/>
    <property type="match status" value="1"/>
</dbReference>
<dbReference type="InterPro" id="IPR000719">
    <property type="entry name" value="Prot_kinase_dom"/>
</dbReference>
<dbReference type="Proteomes" id="UP000316598">
    <property type="component" value="Unassembled WGS sequence"/>
</dbReference>
<evidence type="ECO:0000256" key="2">
    <source>
        <dbReference type="ARBA" id="ARBA00022737"/>
    </source>
</evidence>
<keyword evidence="1 5" id="KW-0853">WD repeat</keyword>
<feature type="region of interest" description="Disordered" evidence="7">
    <location>
        <begin position="128"/>
        <end position="161"/>
    </location>
</feature>
<dbReference type="Gene3D" id="3.30.200.20">
    <property type="entry name" value="Phosphorylase Kinase, domain 1"/>
    <property type="match status" value="1"/>
</dbReference>
<dbReference type="GO" id="GO:0004674">
    <property type="term" value="F:protein serine/threonine kinase activity"/>
    <property type="evidence" value="ECO:0007669"/>
    <property type="project" value="UniProtKB-EC"/>
</dbReference>
<dbReference type="RefSeq" id="WP_146512886.1">
    <property type="nucleotide sequence ID" value="NZ_SJPI01000001.1"/>
</dbReference>
<feature type="compositionally biased region" description="Basic and acidic residues" evidence="7">
    <location>
        <begin position="1028"/>
        <end position="1046"/>
    </location>
</feature>
<dbReference type="GO" id="GO:0005524">
    <property type="term" value="F:ATP binding"/>
    <property type="evidence" value="ECO:0007669"/>
    <property type="project" value="UniProtKB-UniRule"/>
</dbReference>
<keyword evidence="3 6" id="KW-0547">Nucleotide-binding</keyword>
<name>A0A5C5WQV2_9BACT</name>
<dbReference type="SMART" id="SM00220">
    <property type="entry name" value="S_TKc"/>
    <property type="match status" value="1"/>
</dbReference>
<dbReference type="PROSITE" id="PS00678">
    <property type="entry name" value="WD_REPEATS_1"/>
    <property type="match status" value="2"/>
</dbReference>
<accession>A0A5C5WQV2</accession>
<dbReference type="Gene3D" id="2.130.10.10">
    <property type="entry name" value="YVTN repeat-like/Quinoprotein amine dehydrogenase"/>
    <property type="match status" value="6"/>
</dbReference>
<evidence type="ECO:0000313" key="10">
    <source>
        <dbReference type="Proteomes" id="UP000316598"/>
    </source>
</evidence>
<dbReference type="InterPro" id="IPR015943">
    <property type="entry name" value="WD40/YVTN_repeat-like_dom_sf"/>
</dbReference>
<keyword evidence="9" id="KW-0418">Kinase</keyword>
<dbReference type="PROSITE" id="PS50082">
    <property type="entry name" value="WD_REPEATS_2"/>
    <property type="match status" value="8"/>
</dbReference>
<dbReference type="CDD" id="cd14014">
    <property type="entry name" value="STKc_PknB_like"/>
    <property type="match status" value="1"/>
</dbReference>
<dbReference type="InterPro" id="IPR017441">
    <property type="entry name" value="Protein_kinase_ATP_BS"/>
</dbReference>
<dbReference type="InterPro" id="IPR008271">
    <property type="entry name" value="Ser/Thr_kinase_AS"/>
</dbReference>
<feature type="repeat" description="WD" evidence="5">
    <location>
        <begin position="880"/>
        <end position="920"/>
    </location>
</feature>
<feature type="compositionally biased region" description="Polar residues" evidence="7">
    <location>
        <begin position="1053"/>
        <end position="1063"/>
    </location>
</feature>
<feature type="compositionally biased region" description="Acidic residues" evidence="7">
    <location>
        <begin position="9"/>
        <end position="21"/>
    </location>
</feature>
<dbReference type="PROSITE" id="PS00108">
    <property type="entry name" value="PROTEIN_KINASE_ST"/>
    <property type="match status" value="1"/>
</dbReference>
<dbReference type="EC" id="2.7.11.1" evidence="9"/>
<dbReference type="InterPro" id="IPR001680">
    <property type="entry name" value="WD40_rpt"/>
</dbReference>
<organism evidence="9 10">
    <name type="scientific">Rubripirellula amarantea</name>
    <dbReference type="NCBI Taxonomy" id="2527999"/>
    <lineage>
        <taxon>Bacteria</taxon>
        <taxon>Pseudomonadati</taxon>
        <taxon>Planctomycetota</taxon>
        <taxon>Planctomycetia</taxon>
        <taxon>Pirellulales</taxon>
        <taxon>Pirellulaceae</taxon>
        <taxon>Rubripirellula</taxon>
    </lineage>
</organism>
<feature type="region of interest" description="Disordered" evidence="7">
    <location>
        <begin position="1"/>
        <end position="42"/>
    </location>
</feature>
<sequence length="1854" mass="202249">MPNNNGDDMPNDGEDVNDGDDLDKTLPAIEKTTPDIGNSKTGELDATVVFPMPPNSELDQTVDVPPSILTSENIGATINPRELGPSEAKAWQSIVGSSEPSTTATTQLTFSENREDINKTKISETRVVRGKGLASSKPDDPPTSGMETADIGDMSRGSDSGMHIAQTSQAFDSSLMKQTPAIERTVSDKAFGRLRTCDVVDSRTSPQVNCDYQLVKKLGQGGMGDVYVARQKSLDRLLALKLIKPIVGDRKKRLEQTGRLEEVESERRQQFLSEAEVTGDLDHPNIVPIHDIAVTTNGELFYSMKKVDGIPWSEKIQSFDLAHNIEVLLKVCDAIALAHHRGVVHRDIKPENIMLGDYGVVMVMDWGLALPTSSYPKERQESILATSGLGGTPAFMAPEMAIGPLTKIGPAADIYLLGATLFMVITGKPPHHAANVTECLHAVRSNAIREVAPDKRGELLDIALKAMATDPSDRYAGVLEFQQAIRDYLEHADSIRRSREARLLLLAASENGSYETFSRATFKFQEAIESWPGNQDAIEGLADAKLMHAEAAHSKGDFDLGFSLVDAENESHGPIIKKLQEGVWQRESRVTRLKLMRRVAAAMLIFILVGGTFSWLKIRSEKQNAIAARDQEKVAKDAALEARDREESAKRDAIKARDREVEATKEAVLAKQNAEQAEQSARMSAEQERLAKEDAVAQKRRAEILAESEKEARRTADEEKQRAIAAKALAEKSEQRASYEEYISKIALAKASLERNDTANARKILDSLRDSQHANGWEWRWLWKQTSGAESEFDTHSGVKKSSISKDGRAVAILDDNGRVFVIEPSKSIDGQQRKRFIPIPADLIGKATCVAIAKRSNMVAVGFDDGTVLISDGQEQQTFSSHSDRVNDLQWLGNDVLVSSSSDRTVRIFDNRRGIELTEEKALWHLSSVDSLAVTGDSEQAMIAAVMSSESAGRVAVWQVTLTTPLKFEQQGVFAGHDHPIAAITIRDDGTLAASGDIDGELLLWDPRKLTNTKYEDAVQRAVSAMTDEKPRAKQRRTESERGTRLSDPQIERSSSFVSTIAPSAADPSDSKLAHRDTIQTLDFDDSGTKLLSGSDDFTMKSWDVAAGKLLTKYRGHGGWVMSAAFREDDPERIMSVSADGNVLDWNAKTYVSDSVAQTLVQETDGDAADQSRTKPAHAFPISSASFSPDGRRIVTASVDHSAKILSIDPTTLAFFDEIELKDQTLSEGTSFVAMSMQTNRAASALFIGSADATVRIWDVAKGVQKSEIRGTGLNGTIAVSRSGNLLLTGSSSPDFKTILWQVDPTGAVKPRRLARMVGHDQAVTAMDISPDESRLFTIDSIGFGILWDARTGKAIGKPYENIRGFRASTATFSPSGKQIWIGGDDGQLTEIDLQTKQTLRRLDHDGGLRDVHFDAEHSYAVTVSELSTLTARTSVATLWNLRTGNSVELDRAVDAIEGDQGQSKRIMAARMAPDASTVVVSRRETSGQSSLSVWQDIASITSTTRPQRVLGLPKQLQTTQAMVLPNQGQCITMNKSGAFRWELDTGKLVRSYREHAALTHACFSPDGKYVATGSRSVKIWDATNGKAVAKIESPHLGPVRTLSFLAQPTRENTIAYDLVTGGDDGVARQWKVTPTMGTTQPVRQWLANNNGAVRAVATSPSGQRLLIAGDNGLAQVIDTDDSSIQWRIDLNQTDGTEESPADFMCGAFSDDEQFVVLGGSDNLVRMYAINDHNQNGDDSLRQLTSVPIEFSGHAGNIDDVKILGTIDSGLRVFSASSDDSARIWDSMIRLVNGKAEVTSNEGREVLSLQKHRGDVTAIDVTDDGRLMMTAGRDGQVILWPATAPENLFEAVP</sequence>
<proteinExistence type="predicted"/>
<feature type="repeat" description="WD" evidence="5">
    <location>
        <begin position="1752"/>
        <end position="1787"/>
    </location>
</feature>
<dbReference type="InterPro" id="IPR011045">
    <property type="entry name" value="N2O_reductase_N"/>
</dbReference>
<dbReference type="InterPro" id="IPR011009">
    <property type="entry name" value="Kinase-like_dom_sf"/>
</dbReference>
<reference evidence="9 10" key="1">
    <citation type="submission" date="2019-02" db="EMBL/GenBank/DDBJ databases">
        <title>Deep-cultivation of Planctomycetes and their phenomic and genomic characterization uncovers novel biology.</title>
        <authorList>
            <person name="Wiegand S."/>
            <person name="Jogler M."/>
            <person name="Boedeker C."/>
            <person name="Pinto D."/>
            <person name="Vollmers J."/>
            <person name="Rivas-Marin E."/>
            <person name="Kohn T."/>
            <person name="Peeters S.H."/>
            <person name="Heuer A."/>
            <person name="Rast P."/>
            <person name="Oberbeckmann S."/>
            <person name="Bunk B."/>
            <person name="Jeske O."/>
            <person name="Meyerdierks A."/>
            <person name="Storesund J.E."/>
            <person name="Kallscheuer N."/>
            <person name="Luecker S."/>
            <person name="Lage O.M."/>
            <person name="Pohl T."/>
            <person name="Merkel B.J."/>
            <person name="Hornburger P."/>
            <person name="Mueller R.-W."/>
            <person name="Bruemmer F."/>
            <person name="Labrenz M."/>
            <person name="Spormann A.M."/>
            <person name="Op Den Camp H."/>
            <person name="Overmann J."/>
            <person name="Amann R."/>
            <person name="Jetten M.S.M."/>
            <person name="Mascher T."/>
            <person name="Medema M.H."/>
            <person name="Devos D.P."/>
            <person name="Kaster A.-K."/>
            <person name="Ovreas L."/>
            <person name="Rohde M."/>
            <person name="Galperin M.Y."/>
            <person name="Jogler C."/>
        </authorList>
    </citation>
    <scope>NUCLEOTIDE SEQUENCE [LARGE SCALE GENOMIC DNA]</scope>
    <source>
        <strain evidence="9 10">Pla22</strain>
    </source>
</reference>
<evidence type="ECO:0000256" key="6">
    <source>
        <dbReference type="PROSITE-ProRule" id="PRU10141"/>
    </source>
</evidence>
<dbReference type="SUPFAM" id="SSF56112">
    <property type="entry name" value="Protein kinase-like (PK-like)"/>
    <property type="match status" value="1"/>
</dbReference>
<feature type="repeat" description="WD" evidence="5">
    <location>
        <begin position="975"/>
        <end position="1007"/>
    </location>
</feature>
<feature type="repeat" description="WD" evidence="5">
    <location>
        <begin position="1247"/>
        <end position="1269"/>
    </location>
</feature>
<dbReference type="SUPFAM" id="SSF50998">
    <property type="entry name" value="Quinoprotein alcohol dehydrogenase-like"/>
    <property type="match status" value="1"/>
</dbReference>
<feature type="binding site" evidence="6">
    <location>
        <position position="241"/>
    </location>
    <ligand>
        <name>ATP</name>
        <dbReference type="ChEBI" id="CHEBI:30616"/>
    </ligand>
</feature>
<evidence type="ECO:0000256" key="5">
    <source>
        <dbReference type="PROSITE-ProRule" id="PRU00221"/>
    </source>
</evidence>
<keyword evidence="10" id="KW-1185">Reference proteome</keyword>
<dbReference type="SUPFAM" id="SSF50974">
    <property type="entry name" value="Nitrous oxide reductase, N-terminal domain"/>
    <property type="match status" value="1"/>
</dbReference>
<dbReference type="SMART" id="SM00320">
    <property type="entry name" value="WD40"/>
    <property type="match status" value="16"/>
</dbReference>
<dbReference type="InterPro" id="IPR036322">
    <property type="entry name" value="WD40_repeat_dom_sf"/>
</dbReference>
<dbReference type="Gene3D" id="1.10.510.10">
    <property type="entry name" value="Transferase(Phosphotransferase) domain 1"/>
    <property type="match status" value="1"/>
</dbReference>
<evidence type="ECO:0000256" key="7">
    <source>
        <dbReference type="SAM" id="MobiDB-lite"/>
    </source>
</evidence>
<dbReference type="InterPro" id="IPR019775">
    <property type="entry name" value="WD40_repeat_CS"/>
</dbReference>
<evidence type="ECO:0000259" key="8">
    <source>
        <dbReference type="PROSITE" id="PS50011"/>
    </source>
</evidence>
<dbReference type="PANTHER" id="PTHR22847">
    <property type="entry name" value="WD40 REPEAT PROTEIN"/>
    <property type="match status" value="1"/>
</dbReference>
<feature type="repeat" description="WD" evidence="5">
    <location>
        <begin position="1073"/>
        <end position="1114"/>
    </location>
</feature>
<feature type="repeat" description="WD" evidence="5">
    <location>
        <begin position="1115"/>
        <end position="1151"/>
    </location>
</feature>
<dbReference type="PROSITE" id="PS50011">
    <property type="entry name" value="PROTEIN_KINASE_DOM"/>
    <property type="match status" value="1"/>
</dbReference>
<keyword evidence="2" id="KW-0677">Repeat</keyword>
<protein>
    <submittedName>
        <fullName evidence="9">Serine/threonine-protein kinase PknD</fullName>
        <ecNumber evidence="9">2.7.11.1</ecNumber>
    </submittedName>
</protein>
<dbReference type="PROSITE" id="PS50294">
    <property type="entry name" value="WD_REPEATS_REGION"/>
    <property type="match status" value="3"/>
</dbReference>
<feature type="repeat" description="WD" evidence="5">
    <location>
        <begin position="1318"/>
        <end position="1359"/>
    </location>
</feature>
<comment type="caution">
    <text evidence="9">The sequence shown here is derived from an EMBL/GenBank/DDBJ whole genome shotgun (WGS) entry which is preliminary data.</text>
</comment>
<evidence type="ECO:0000256" key="3">
    <source>
        <dbReference type="ARBA" id="ARBA00022741"/>
    </source>
</evidence>
<gene>
    <name evidence="9" type="primary">pknD_1</name>
    <name evidence="9" type="ORF">Pla22_01530</name>
</gene>
<feature type="region of interest" description="Disordered" evidence="7">
    <location>
        <begin position="1023"/>
        <end position="1075"/>
    </location>
</feature>
<dbReference type="OrthoDB" id="9765809at2"/>
<evidence type="ECO:0000256" key="1">
    <source>
        <dbReference type="ARBA" id="ARBA00022574"/>
    </source>
</evidence>
<keyword evidence="9" id="KW-0808">Transferase</keyword>
<evidence type="ECO:0000256" key="4">
    <source>
        <dbReference type="ARBA" id="ARBA00022840"/>
    </source>
</evidence>
<dbReference type="InterPro" id="IPR011047">
    <property type="entry name" value="Quinoprotein_ADH-like_sf"/>
</dbReference>
<dbReference type="PROSITE" id="PS00107">
    <property type="entry name" value="PROTEIN_KINASE_ATP"/>
    <property type="match status" value="1"/>
</dbReference>
<dbReference type="EMBL" id="SJPI01000001">
    <property type="protein sequence ID" value="TWT52529.1"/>
    <property type="molecule type" value="Genomic_DNA"/>
</dbReference>
<feature type="repeat" description="WD" evidence="5">
    <location>
        <begin position="1810"/>
        <end position="1841"/>
    </location>
</feature>
<dbReference type="Pfam" id="PF00069">
    <property type="entry name" value="Pkinase"/>
    <property type="match status" value="1"/>
</dbReference>